<proteinExistence type="predicted"/>
<dbReference type="AlphaFoldDB" id="A0A1Y6LC49"/>
<evidence type="ECO:0000313" key="2">
    <source>
        <dbReference type="EMBL" id="SMY22034.1"/>
    </source>
</evidence>
<keyword evidence="1" id="KW-1133">Transmembrane helix</keyword>
<organism evidence="2 3">
    <name type="scientific">Zymoseptoria tritici ST99CH_1A5</name>
    <dbReference type="NCBI Taxonomy" id="1276529"/>
    <lineage>
        <taxon>Eukaryota</taxon>
        <taxon>Fungi</taxon>
        <taxon>Dikarya</taxon>
        <taxon>Ascomycota</taxon>
        <taxon>Pezizomycotina</taxon>
        <taxon>Dothideomycetes</taxon>
        <taxon>Dothideomycetidae</taxon>
        <taxon>Mycosphaerellales</taxon>
        <taxon>Mycosphaerellaceae</taxon>
        <taxon>Zymoseptoria</taxon>
    </lineage>
</organism>
<dbReference type="EMBL" id="LT882678">
    <property type="protein sequence ID" value="SMY22034.1"/>
    <property type="molecule type" value="Genomic_DNA"/>
</dbReference>
<evidence type="ECO:0000313" key="3">
    <source>
        <dbReference type="Proteomes" id="UP000215453"/>
    </source>
</evidence>
<name>A0A1Y6LC49_ZYMTR</name>
<protein>
    <submittedName>
        <fullName evidence="2">Uncharacterized protein</fullName>
    </submittedName>
</protein>
<dbReference type="Proteomes" id="UP000215453">
    <property type="component" value="Chromosome 3"/>
</dbReference>
<reference evidence="2 3" key="1">
    <citation type="submission" date="2016-10" db="EMBL/GenBank/DDBJ databases">
        <authorList>
            <person name="Varghese N."/>
        </authorList>
    </citation>
    <scope>NUCLEOTIDE SEQUENCE [LARGE SCALE GENOMIC DNA]</scope>
</reference>
<sequence length="191" mass="20920">MSVAAGLSRREPRIRADYVEYATELIIANMIVNGFSLMPYKTASAGILKGQIDPQNQWSGGAWEDEFLPGNELGFGGQAFSLTPDEERSSTQGAAIAVLIVYCLLALVHVLYNLFFDPIFSGTWDTVSELTARSLNPDRSTYMENTGAGIHSKHSLKGNVQVRVKDDDRLEIVFPDTMGGSEIVVPGKAYR</sequence>
<accession>A0A1Y6LC49</accession>
<evidence type="ECO:0000256" key="1">
    <source>
        <dbReference type="SAM" id="Phobius"/>
    </source>
</evidence>
<feature type="transmembrane region" description="Helical" evidence="1">
    <location>
        <begin position="94"/>
        <end position="115"/>
    </location>
</feature>
<feature type="transmembrane region" description="Helical" evidence="1">
    <location>
        <begin position="21"/>
        <end position="40"/>
    </location>
</feature>
<keyword evidence="1" id="KW-0472">Membrane</keyword>
<keyword evidence="1" id="KW-0812">Transmembrane</keyword>
<gene>
    <name evidence="2" type="ORF">ZT1A5_G3473</name>
</gene>